<dbReference type="Proteomes" id="UP000037175">
    <property type="component" value="Unassembled WGS sequence"/>
</dbReference>
<protein>
    <recommendedName>
        <fullName evidence="4">Pilus assembly protein PilO</fullName>
    </recommendedName>
</protein>
<keyword evidence="1" id="KW-0472">Membrane</keyword>
<keyword evidence="3" id="KW-1185">Reference proteome</keyword>
<evidence type="ECO:0000313" key="3">
    <source>
        <dbReference type="Proteomes" id="UP000037175"/>
    </source>
</evidence>
<dbReference type="PANTHER" id="PTHR39555:SF1">
    <property type="entry name" value="TYPE IV PILUS INNER MEMBRANE COMPONENT PILO"/>
    <property type="match status" value="1"/>
</dbReference>
<dbReference type="Pfam" id="PF04350">
    <property type="entry name" value="PilO"/>
    <property type="match status" value="1"/>
</dbReference>
<dbReference type="RefSeq" id="WP_052216623.1">
    <property type="nucleotide sequence ID" value="NZ_LGTE01000002.1"/>
</dbReference>
<organism evidence="2 3">
    <name type="scientific">Thermincola ferriacetica</name>
    <dbReference type="NCBI Taxonomy" id="281456"/>
    <lineage>
        <taxon>Bacteria</taxon>
        <taxon>Bacillati</taxon>
        <taxon>Bacillota</taxon>
        <taxon>Clostridia</taxon>
        <taxon>Eubacteriales</taxon>
        <taxon>Thermincolaceae</taxon>
        <taxon>Thermincola</taxon>
    </lineage>
</organism>
<evidence type="ECO:0008006" key="4">
    <source>
        <dbReference type="Google" id="ProtNLM"/>
    </source>
</evidence>
<evidence type="ECO:0000313" key="2">
    <source>
        <dbReference type="EMBL" id="KNZ70692.1"/>
    </source>
</evidence>
<dbReference type="GO" id="GO:0043683">
    <property type="term" value="P:type IV pilus assembly"/>
    <property type="evidence" value="ECO:0007669"/>
    <property type="project" value="InterPro"/>
</dbReference>
<dbReference type="Gene3D" id="3.30.70.60">
    <property type="match status" value="1"/>
</dbReference>
<proteinExistence type="predicted"/>
<feature type="transmembrane region" description="Helical" evidence="1">
    <location>
        <begin position="14"/>
        <end position="33"/>
    </location>
</feature>
<dbReference type="InterPro" id="IPR007445">
    <property type="entry name" value="PilO"/>
</dbReference>
<accession>A0A0L6W533</accession>
<sequence>MKLKGLNMSEREKTTLLIGLFAVLIVAFYFYMYQPTESQIAGLKSELAAVQAKLKAVKEITGNPGAFEAHMEANRAAIQTIETKLPSGENATGFIRSVEEKAKAANIKVIALKPGETVDKGQYLVYKYTVDIRGQYRDITRYCESLEKLPRLVNITGWKMTKGQDKALTATLLLEIYSAKGRPPIPEEKIRIPDQDRNPFV</sequence>
<comment type="caution">
    <text evidence="2">The sequence shown here is derived from an EMBL/GenBank/DDBJ whole genome shotgun (WGS) entry which is preliminary data.</text>
</comment>
<reference evidence="3" key="1">
    <citation type="submission" date="2015-07" db="EMBL/GenBank/DDBJ databases">
        <title>Complete Genome of Thermincola ferriacetica strain Z-0001T.</title>
        <authorList>
            <person name="Lusk B."/>
            <person name="Badalamenti J.P."/>
            <person name="Parameswaran P."/>
            <person name="Bond D.R."/>
            <person name="Torres C.I."/>
        </authorList>
    </citation>
    <scope>NUCLEOTIDE SEQUENCE [LARGE SCALE GENOMIC DNA]</scope>
    <source>
        <strain evidence="3">Z-0001</strain>
    </source>
</reference>
<keyword evidence="1" id="KW-0812">Transmembrane</keyword>
<keyword evidence="1" id="KW-1133">Transmembrane helix</keyword>
<name>A0A0L6W533_9FIRM</name>
<dbReference type="EMBL" id="LGTE01000002">
    <property type="protein sequence ID" value="KNZ70692.1"/>
    <property type="molecule type" value="Genomic_DNA"/>
</dbReference>
<dbReference type="PANTHER" id="PTHR39555">
    <property type="entry name" value="FIMBRIAL ASSEMBLY PROTEIN PILO-LIKE PROTEIN-RELATED"/>
    <property type="match status" value="1"/>
</dbReference>
<dbReference type="AlphaFoldDB" id="A0A0L6W533"/>
<dbReference type="GO" id="GO:0043107">
    <property type="term" value="P:type IV pilus-dependent motility"/>
    <property type="evidence" value="ECO:0007669"/>
    <property type="project" value="InterPro"/>
</dbReference>
<dbReference type="InterPro" id="IPR014717">
    <property type="entry name" value="Transl_elong_EF1B/ribsomal_bS6"/>
</dbReference>
<evidence type="ECO:0000256" key="1">
    <source>
        <dbReference type="SAM" id="Phobius"/>
    </source>
</evidence>
<gene>
    <name evidence="2" type="ORF">Tfer_0370</name>
</gene>